<dbReference type="RefSeq" id="WP_344878736.1">
    <property type="nucleotide sequence ID" value="NZ_BAAAZP010000074.1"/>
</dbReference>
<evidence type="ECO:0000313" key="1">
    <source>
        <dbReference type="EMBL" id="GAA3669156.1"/>
    </source>
</evidence>
<keyword evidence="2" id="KW-1185">Reference proteome</keyword>
<reference evidence="2" key="1">
    <citation type="journal article" date="2019" name="Int. J. Syst. Evol. Microbiol.">
        <title>The Global Catalogue of Microorganisms (GCM) 10K type strain sequencing project: providing services to taxonomists for standard genome sequencing and annotation.</title>
        <authorList>
            <consortium name="The Broad Institute Genomics Platform"/>
            <consortium name="The Broad Institute Genome Sequencing Center for Infectious Disease"/>
            <person name="Wu L."/>
            <person name="Ma J."/>
        </authorList>
    </citation>
    <scope>NUCLEOTIDE SEQUENCE [LARGE SCALE GENOMIC DNA]</scope>
    <source>
        <strain evidence="2">JCM 16904</strain>
    </source>
</reference>
<sequence length="96" mass="11164">MSVTIRTCLVITCTRCGEVNDECQDVHADTIDQVRDLFTDWQWSTPDTPELCPDCVAHLDCERDGHQWDDWHLLTALRRRYRCCQHCRAIDGQEAA</sequence>
<dbReference type="EMBL" id="BAAAZP010000074">
    <property type="protein sequence ID" value="GAA3669156.1"/>
    <property type="molecule type" value="Genomic_DNA"/>
</dbReference>
<evidence type="ECO:0000313" key="2">
    <source>
        <dbReference type="Proteomes" id="UP001500902"/>
    </source>
</evidence>
<comment type="caution">
    <text evidence="1">The sequence shown here is derived from an EMBL/GenBank/DDBJ whole genome shotgun (WGS) entry which is preliminary data.</text>
</comment>
<protein>
    <recommendedName>
        <fullName evidence="3">Cysteine-rich CWC</fullName>
    </recommendedName>
</protein>
<evidence type="ECO:0008006" key="3">
    <source>
        <dbReference type="Google" id="ProtNLM"/>
    </source>
</evidence>
<proteinExistence type="predicted"/>
<dbReference type="Proteomes" id="UP001500902">
    <property type="component" value="Unassembled WGS sequence"/>
</dbReference>
<name>A0ABP7BW69_9ACTN</name>
<accession>A0ABP7BW69</accession>
<gene>
    <name evidence="1" type="ORF">GCM10022224_036620</name>
</gene>
<organism evidence="1 2">
    <name type="scientific">Nonomuraea antimicrobica</name>
    <dbReference type="NCBI Taxonomy" id="561173"/>
    <lineage>
        <taxon>Bacteria</taxon>
        <taxon>Bacillati</taxon>
        <taxon>Actinomycetota</taxon>
        <taxon>Actinomycetes</taxon>
        <taxon>Streptosporangiales</taxon>
        <taxon>Streptosporangiaceae</taxon>
        <taxon>Nonomuraea</taxon>
    </lineage>
</organism>